<evidence type="ECO:0000313" key="5">
    <source>
        <dbReference type="EMBL" id="GIT95170.1"/>
    </source>
</evidence>
<dbReference type="InterPro" id="IPR050093">
    <property type="entry name" value="ABC_SmlMolc_Importer"/>
</dbReference>
<reference evidence="5 6" key="1">
    <citation type="submission" date="2021-05" db="EMBL/GenBank/DDBJ databases">
        <title>Bacteria Genome sequencing.</title>
        <authorList>
            <person name="Takabe Y."/>
            <person name="Nakajima Y."/>
            <person name="Suzuki S."/>
            <person name="Shiozaki T."/>
        </authorList>
    </citation>
    <scope>NUCLEOTIDE SEQUENCE [LARGE SCALE GENOMIC DNA]</scope>
    <source>
        <strain evidence="5 6">AI_62</strain>
    </source>
</reference>
<keyword evidence="2" id="KW-0547">Nucleotide-binding</keyword>
<evidence type="ECO:0000313" key="6">
    <source>
        <dbReference type="Proteomes" id="UP000786693"/>
    </source>
</evidence>
<sequence>MTELFPLVLEGACTRRGGKDLAGPVDLRLEGQGASIIIGPNGSGKTSLLRLIHGAARLSAGTITWACPTDTARHHQAFVFQRPVMLRRSVAQNIAYPLRLRGVGRRAALDQARDWGVRVGLADCLDLPAPVLSGGEQQKLALARALITEPRVLFLDEPCAALDGAATRDIETILADAKAAGTRIIMTTHDIGQARRLADEVIFLLHGRVHDRARADIFFDAPATSEAAAFLRGDIVQ</sequence>
<dbReference type="PROSITE" id="PS00211">
    <property type="entry name" value="ABC_TRANSPORTER_1"/>
    <property type="match status" value="1"/>
</dbReference>
<evidence type="ECO:0000256" key="1">
    <source>
        <dbReference type="ARBA" id="ARBA00022448"/>
    </source>
</evidence>
<evidence type="ECO:0000256" key="3">
    <source>
        <dbReference type="ARBA" id="ARBA00022840"/>
    </source>
</evidence>
<proteinExistence type="predicted"/>
<evidence type="ECO:0000259" key="4">
    <source>
        <dbReference type="PROSITE" id="PS50893"/>
    </source>
</evidence>
<dbReference type="GO" id="GO:0005524">
    <property type="term" value="F:ATP binding"/>
    <property type="evidence" value="ECO:0007669"/>
    <property type="project" value="UniProtKB-KW"/>
</dbReference>
<dbReference type="PANTHER" id="PTHR42781:SF4">
    <property type="entry name" value="SPERMIDINE_PUTRESCINE IMPORT ATP-BINDING PROTEIN POTA"/>
    <property type="match status" value="1"/>
</dbReference>
<gene>
    <name evidence="5" type="ORF">JANAI62_17930</name>
</gene>
<dbReference type="InterPro" id="IPR017871">
    <property type="entry name" value="ABC_transporter-like_CS"/>
</dbReference>
<dbReference type="InterPro" id="IPR003593">
    <property type="entry name" value="AAA+_ATPase"/>
</dbReference>
<dbReference type="Proteomes" id="UP000786693">
    <property type="component" value="Unassembled WGS sequence"/>
</dbReference>
<protein>
    <submittedName>
        <fullName evidence="5">ABC transporter ATP-binding protein</fullName>
    </submittedName>
</protein>
<feature type="domain" description="ABC transporter" evidence="4">
    <location>
        <begin position="7"/>
        <end position="231"/>
    </location>
</feature>
<evidence type="ECO:0000256" key="2">
    <source>
        <dbReference type="ARBA" id="ARBA00022741"/>
    </source>
</evidence>
<dbReference type="SMART" id="SM00382">
    <property type="entry name" value="AAA"/>
    <property type="match status" value="1"/>
</dbReference>
<accession>A0ABQ4NL82</accession>
<dbReference type="PROSITE" id="PS50893">
    <property type="entry name" value="ABC_TRANSPORTER_2"/>
    <property type="match status" value="1"/>
</dbReference>
<comment type="caution">
    <text evidence="5">The sequence shown here is derived from an EMBL/GenBank/DDBJ whole genome shotgun (WGS) entry which is preliminary data.</text>
</comment>
<dbReference type="SUPFAM" id="SSF52540">
    <property type="entry name" value="P-loop containing nucleoside triphosphate hydrolases"/>
    <property type="match status" value="1"/>
</dbReference>
<keyword evidence="3 5" id="KW-0067">ATP-binding</keyword>
<organism evidence="5 6">
    <name type="scientific">Jannaschia pagri</name>
    <dbReference type="NCBI Taxonomy" id="2829797"/>
    <lineage>
        <taxon>Bacteria</taxon>
        <taxon>Pseudomonadati</taxon>
        <taxon>Pseudomonadota</taxon>
        <taxon>Alphaproteobacteria</taxon>
        <taxon>Rhodobacterales</taxon>
        <taxon>Roseobacteraceae</taxon>
        <taxon>Jannaschia</taxon>
    </lineage>
</organism>
<dbReference type="InterPro" id="IPR003439">
    <property type="entry name" value="ABC_transporter-like_ATP-bd"/>
</dbReference>
<dbReference type="RefSeq" id="WP_220748679.1">
    <property type="nucleotide sequence ID" value="NZ_BPFH01000003.1"/>
</dbReference>
<keyword evidence="1" id="KW-0813">Transport</keyword>
<dbReference type="Pfam" id="PF00005">
    <property type="entry name" value="ABC_tran"/>
    <property type="match status" value="1"/>
</dbReference>
<dbReference type="InterPro" id="IPR027417">
    <property type="entry name" value="P-loop_NTPase"/>
</dbReference>
<name>A0ABQ4NL82_9RHOB</name>
<dbReference type="Gene3D" id="3.40.50.300">
    <property type="entry name" value="P-loop containing nucleotide triphosphate hydrolases"/>
    <property type="match status" value="1"/>
</dbReference>
<dbReference type="PANTHER" id="PTHR42781">
    <property type="entry name" value="SPERMIDINE/PUTRESCINE IMPORT ATP-BINDING PROTEIN POTA"/>
    <property type="match status" value="1"/>
</dbReference>
<dbReference type="EMBL" id="BPFH01000003">
    <property type="protein sequence ID" value="GIT95170.1"/>
    <property type="molecule type" value="Genomic_DNA"/>
</dbReference>
<keyword evidence="6" id="KW-1185">Reference proteome</keyword>